<evidence type="ECO:0000256" key="4">
    <source>
        <dbReference type="PROSITE-ProRule" id="PRU01024"/>
    </source>
</evidence>
<feature type="region of interest" description="Disordered" evidence="5">
    <location>
        <begin position="123"/>
        <end position="142"/>
    </location>
</feature>
<evidence type="ECO:0000313" key="7">
    <source>
        <dbReference type="Proteomes" id="UP001430356"/>
    </source>
</evidence>
<feature type="binding site" evidence="4">
    <location>
        <position position="439"/>
    </location>
    <ligand>
        <name>S-adenosyl-L-methionine</name>
        <dbReference type="ChEBI" id="CHEBI:59789"/>
    </ligand>
</feature>
<keyword evidence="1 4" id="KW-0489">Methyltransferase</keyword>
<keyword evidence="3 4" id="KW-0949">S-adenosyl-L-methionine</keyword>
<organism evidence="6 7">
    <name type="scientific">Novymonas esmeraldas</name>
    <dbReference type="NCBI Taxonomy" id="1808958"/>
    <lineage>
        <taxon>Eukaryota</taxon>
        <taxon>Discoba</taxon>
        <taxon>Euglenozoa</taxon>
        <taxon>Kinetoplastea</taxon>
        <taxon>Metakinetoplastina</taxon>
        <taxon>Trypanosomatida</taxon>
        <taxon>Trypanosomatidae</taxon>
        <taxon>Novymonas</taxon>
    </lineage>
</organism>
<evidence type="ECO:0000256" key="5">
    <source>
        <dbReference type="SAM" id="MobiDB-lite"/>
    </source>
</evidence>
<dbReference type="InterPro" id="IPR010280">
    <property type="entry name" value="U5_MeTrfase_fam"/>
</dbReference>
<dbReference type="EMBL" id="JAECZO010000098">
    <property type="protein sequence ID" value="KAK7197211.1"/>
    <property type="molecule type" value="Genomic_DNA"/>
</dbReference>
<dbReference type="InterPro" id="IPR030391">
    <property type="entry name" value="MeTrfase_TrmA_CS"/>
</dbReference>
<feature type="region of interest" description="Disordered" evidence="5">
    <location>
        <begin position="572"/>
        <end position="612"/>
    </location>
</feature>
<dbReference type="Gene3D" id="3.40.50.150">
    <property type="entry name" value="Vaccinia Virus protein VP39"/>
    <property type="match status" value="1"/>
</dbReference>
<gene>
    <name evidence="6" type="ORF">NESM_000666800</name>
</gene>
<dbReference type="GO" id="GO:0008173">
    <property type="term" value="F:RNA methyltransferase activity"/>
    <property type="evidence" value="ECO:0007669"/>
    <property type="project" value="InterPro"/>
</dbReference>
<evidence type="ECO:0000256" key="3">
    <source>
        <dbReference type="ARBA" id="ARBA00022691"/>
    </source>
</evidence>
<dbReference type="SUPFAM" id="SSF53335">
    <property type="entry name" value="S-adenosyl-L-methionine-dependent methyltransferases"/>
    <property type="match status" value="1"/>
</dbReference>
<comment type="caution">
    <text evidence="6">The sequence shown here is derived from an EMBL/GenBank/DDBJ whole genome shotgun (WGS) entry which is preliminary data.</text>
</comment>
<dbReference type="AlphaFoldDB" id="A0AAW0EUN5"/>
<sequence length="612" mass="65535">MSRPPSPPPCTAEHGAVQLQEHSNANLLKVDTHDVYSTVGAIKKFIAKSLPAPVGEQQQQSPPQPLFHGLLRINKNPKNAHIFMAFATAEDRAAALSVLQRISYRGRPWTEAAVSARDLDVTHKGGVKRRRDGDGDGDGGPLNKLAQYEHLPMAEQLERKKQHCLGVMRSIVPSRVYGHGASQDRFLGLLPSPETRGYRNHVNLSFGLCADGVTPALGFQAGALVEGTAAIQPATLPDSDVVTMHPAAKVVAVALMDVCEEFRDPAKGGIDVFDKVKMRGFWRKVQVRHNVLGEVMMDIEVDTASTTAEVWAAVRQRLVTVLTAEALRARLVAATGRTTAAVTSLQCHTHTGISSMPHDAPREVLHGGATLTEHLAGLRYELSPQAFFQVNTPGMEVMLSKVSEVAELTAGTTLLDLCSGTGTIGLTLAKHVKRVVGIELVESAVANAQRNARLNGITNAEFYCGRVEHLLPTVIHALPLADRGDIVAVLDPPRAGVNGTVLKWIRGTATIRRVVYISCEQKALERDCPGLTKPSTKAYRGCPFEVSAAFAVDLFPHTHHVEMVAVLTRRAEAADADDAPSRDSPPASPAPVVDGGDAETTATPGDDGSCTA</sequence>
<dbReference type="Pfam" id="PF05958">
    <property type="entry name" value="tRNA_U5-meth_tr"/>
    <property type="match status" value="1"/>
</dbReference>
<proteinExistence type="inferred from homology"/>
<dbReference type="InterPro" id="IPR029063">
    <property type="entry name" value="SAM-dependent_MTases_sf"/>
</dbReference>
<evidence type="ECO:0000256" key="2">
    <source>
        <dbReference type="ARBA" id="ARBA00022679"/>
    </source>
</evidence>
<dbReference type="Proteomes" id="UP001430356">
    <property type="component" value="Unassembled WGS sequence"/>
</dbReference>
<comment type="caution">
    <text evidence="4">Lacks conserved residue(s) required for the propagation of feature annotation.</text>
</comment>
<dbReference type="GO" id="GO:0032259">
    <property type="term" value="P:methylation"/>
    <property type="evidence" value="ECO:0007669"/>
    <property type="project" value="UniProtKB-KW"/>
</dbReference>
<dbReference type="InterPro" id="IPR045850">
    <property type="entry name" value="TRM2_met"/>
</dbReference>
<feature type="binding site" evidence="4">
    <location>
        <position position="389"/>
    </location>
    <ligand>
        <name>S-adenosyl-L-methionine</name>
        <dbReference type="ChEBI" id="CHEBI:59789"/>
    </ligand>
</feature>
<evidence type="ECO:0000313" key="6">
    <source>
        <dbReference type="EMBL" id="KAK7197211.1"/>
    </source>
</evidence>
<reference evidence="6 7" key="1">
    <citation type="journal article" date="2021" name="MBio">
        <title>A New Model Trypanosomatid, Novymonas esmeraldas: Genomic Perception of Its 'Candidatus Pandoraea novymonadis' Endosymbiont.</title>
        <authorList>
            <person name="Zakharova A."/>
            <person name="Saura A."/>
            <person name="Butenko A."/>
            <person name="Podesvova L."/>
            <person name="Warmusova S."/>
            <person name="Kostygov A.Y."/>
            <person name="Nenarokova A."/>
            <person name="Lukes J."/>
            <person name="Opperdoes F.R."/>
            <person name="Yurchenko V."/>
        </authorList>
    </citation>
    <scope>NUCLEOTIDE SEQUENCE [LARGE SCALE GENOMIC DNA]</scope>
    <source>
        <strain evidence="6 7">E262AT.01</strain>
    </source>
</reference>
<dbReference type="GO" id="GO:0003723">
    <property type="term" value="F:RNA binding"/>
    <property type="evidence" value="ECO:0007669"/>
    <property type="project" value="TreeGrafter"/>
</dbReference>
<dbReference type="PROSITE" id="PS51687">
    <property type="entry name" value="SAM_MT_RNA_M5U"/>
    <property type="match status" value="1"/>
</dbReference>
<dbReference type="CDD" id="cd02440">
    <property type="entry name" value="AdoMet_MTases"/>
    <property type="match status" value="1"/>
</dbReference>
<name>A0AAW0EUN5_9TRYP</name>
<comment type="similarity">
    <text evidence="4">Belongs to the class I-like SAM-binding methyltransferase superfamily. RNA M5U methyltransferase family.</text>
</comment>
<dbReference type="PROSITE" id="PS01231">
    <property type="entry name" value="TRMA_2"/>
    <property type="match status" value="1"/>
</dbReference>
<dbReference type="Gene3D" id="2.40.50.1070">
    <property type="match status" value="1"/>
</dbReference>
<dbReference type="PANTHER" id="PTHR45904">
    <property type="entry name" value="TRNA (URACIL-5-)-METHYLTRANSFERASE"/>
    <property type="match status" value="1"/>
</dbReference>
<keyword evidence="7" id="KW-1185">Reference proteome</keyword>
<feature type="binding site" evidence="4">
    <location>
        <position position="491"/>
    </location>
    <ligand>
        <name>S-adenosyl-L-methionine</name>
        <dbReference type="ChEBI" id="CHEBI:59789"/>
    </ligand>
</feature>
<dbReference type="PANTHER" id="PTHR45904:SF2">
    <property type="entry name" value="TRNA (URACIL-5-)-METHYLTRANSFERASE HOMOLOG A"/>
    <property type="match status" value="1"/>
</dbReference>
<feature type="active site" description="Nucleophile" evidence="4">
    <location>
        <position position="519"/>
    </location>
</feature>
<keyword evidence="2 4" id="KW-0808">Transferase</keyword>
<accession>A0AAW0EUN5</accession>
<evidence type="ECO:0000256" key="1">
    <source>
        <dbReference type="ARBA" id="ARBA00022603"/>
    </source>
</evidence>
<dbReference type="GO" id="GO:0006396">
    <property type="term" value="P:RNA processing"/>
    <property type="evidence" value="ECO:0007669"/>
    <property type="project" value="InterPro"/>
</dbReference>
<protein>
    <submittedName>
        <fullName evidence="6">Methyltransferase domain protein</fullName>
    </submittedName>
</protein>